<sequence length="167" mass="18374">MRHTIMIAKLMTCIALAAILNAAPVYGGGAAANKEMELIAPKTGEVDSVGVGSNGLCVYCTNISCECITRRVEPLWTWTLQDEHFPILQTRYCVKGPDGRRDVFINPENPSSPIIVHLKPMGIKAVEYINDQWLMHEGVELVLQLPEDVIPGRYDGVITALITITNI</sequence>
<evidence type="ECO:0000313" key="3">
    <source>
        <dbReference type="Proteomes" id="UP000002709"/>
    </source>
</evidence>
<gene>
    <name evidence="2" type="ordered locus">Plut_1095</name>
</gene>
<dbReference type="KEGG" id="plt:Plut_1095"/>
<feature type="chain" id="PRO_5004224139" evidence="1">
    <location>
        <begin position="23"/>
        <end position="167"/>
    </location>
</feature>
<dbReference type="HOGENOM" id="CLU_1593002_0_0_10"/>
<dbReference type="STRING" id="319225.Plut_1095"/>
<proteinExistence type="predicted"/>
<name>Q3B3X4_CHLL3</name>
<organism evidence="2 3">
    <name type="scientific">Chlorobium luteolum (strain DSM 273 / BCRC 81028 / 2530)</name>
    <name type="common">Pelodictyon luteolum</name>
    <dbReference type="NCBI Taxonomy" id="319225"/>
    <lineage>
        <taxon>Bacteria</taxon>
        <taxon>Pseudomonadati</taxon>
        <taxon>Chlorobiota</taxon>
        <taxon>Chlorobiia</taxon>
        <taxon>Chlorobiales</taxon>
        <taxon>Chlorobiaceae</taxon>
        <taxon>Chlorobium/Pelodictyon group</taxon>
        <taxon>Pelodictyon</taxon>
    </lineage>
</organism>
<accession>Q3B3X4</accession>
<keyword evidence="3" id="KW-1185">Reference proteome</keyword>
<evidence type="ECO:0000313" key="2">
    <source>
        <dbReference type="EMBL" id="ABB23957.1"/>
    </source>
</evidence>
<evidence type="ECO:0000256" key="1">
    <source>
        <dbReference type="SAM" id="SignalP"/>
    </source>
</evidence>
<dbReference type="AlphaFoldDB" id="Q3B3X4"/>
<keyword evidence="1" id="KW-0732">Signal</keyword>
<dbReference type="EMBL" id="CP000096">
    <property type="protein sequence ID" value="ABB23957.1"/>
    <property type="molecule type" value="Genomic_DNA"/>
</dbReference>
<reference evidence="3" key="1">
    <citation type="submission" date="2005-08" db="EMBL/GenBank/DDBJ databases">
        <title>Complete sequence of Pelodictyon luteolum DSM 273.</title>
        <authorList>
            <consortium name="US DOE Joint Genome Institute"/>
            <person name="Copeland A."/>
            <person name="Lucas S."/>
            <person name="Lapidus A."/>
            <person name="Barry K."/>
            <person name="Detter J.C."/>
            <person name="Glavina T."/>
            <person name="Hammon N."/>
            <person name="Israni S."/>
            <person name="Pitluck S."/>
            <person name="Bryant D."/>
            <person name="Schmutz J."/>
            <person name="Larimer F."/>
            <person name="Land M."/>
            <person name="Kyrpides N."/>
            <person name="Ivanova N."/>
            <person name="Richardson P."/>
        </authorList>
    </citation>
    <scope>NUCLEOTIDE SEQUENCE [LARGE SCALE GENOMIC DNA]</scope>
    <source>
        <strain evidence="3">DSM 273 / BCRC 81028 / 2530</strain>
    </source>
</reference>
<protein>
    <submittedName>
        <fullName evidence="2">Uncharacterized protein</fullName>
    </submittedName>
</protein>
<feature type="signal peptide" evidence="1">
    <location>
        <begin position="1"/>
        <end position="22"/>
    </location>
</feature>
<dbReference type="Proteomes" id="UP000002709">
    <property type="component" value="Chromosome"/>
</dbReference>